<dbReference type="GO" id="GO:0005874">
    <property type="term" value="C:microtubule"/>
    <property type="evidence" value="ECO:0007669"/>
    <property type="project" value="UniProtKB-KW"/>
</dbReference>
<name>A0A383VGT5_TETOB</name>
<evidence type="ECO:0000256" key="10">
    <source>
        <dbReference type="ARBA" id="ARBA00023273"/>
    </source>
</evidence>
<dbReference type="Pfam" id="PF00400">
    <property type="entry name" value="WD40"/>
    <property type="match status" value="2"/>
</dbReference>
<evidence type="ECO:0000313" key="15">
    <source>
        <dbReference type="Proteomes" id="UP000256970"/>
    </source>
</evidence>
<organism evidence="14 15">
    <name type="scientific">Tetradesmus obliquus</name>
    <name type="common">Green alga</name>
    <name type="synonym">Acutodesmus obliquus</name>
    <dbReference type="NCBI Taxonomy" id="3088"/>
    <lineage>
        <taxon>Eukaryota</taxon>
        <taxon>Viridiplantae</taxon>
        <taxon>Chlorophyta</taxon>
        <taxon>core chlorophytes</taxon>
        <taxon>Chlorophyceae</taxon>
        <taxon>CS clade</taxon>
        <taxon>Sphaeropleales</taxon>
        <taxon>Scenedesmaceae</taxon>
        <taxon>Tetradesmus</taxon>
    </lineage>
</organism>
<feature type="region of interest" description="Disordered" evidence="13">
    <location>
        <begin position="117"/>
        <end position="138"/>
    </location>
</feature>
<dbReference type="InterPro" id="IPR050687">
    <property type="entry name" value="Dynein_IC"/>
</dbReference>
<feature type="coiled-coil region" evidence="12">
    <location>
        <begin position="85"/>
        <end position="112"/>
    </location>
</feature>
<evidence type="ECO:0000256" key="8">
    <source>
        <dbReference type="ARBA" id="ARBA00023175"/>
    </source>
</evidence>
<keyword evidence="5" id="KW-0493">Microtubule</keyword>
<dbReference type="GO" id="GO:0036158">
    <property type="term" value="P:outer dynein arm assembly"/>
    <property type="evidence" value="ECO:0007669"/>
    <property type="project" value="TreeGrafter"/>
</dbReference>
<keyword evidence="4 11" id="KW-0853">WD repeat</keyword>
<dbReference type="GO" id="GO:0045503">
    <property type="term" value="F:dynein light chain binding"/>
    <property type="evidence" value="ECO:0007669"/>
    <property type="project" value="TreeGrafter"/>
</dbReference>
<evidence type="ECO:0000256" key="4">
    <source>
        <dbReference type="ARBA" id="ARBA00022574"/>
    </source>
</evidence>
<feature type="region of interest" description="Disordered" evidence="13">
    <location>
        <begin position="192"/>
        <end position="226"/>
    </location>
</feature>
<dbReference type="AlphaFoldDB" id="A0A383VGT5"/>
<evidence type="ECO:0000313" key="14">
    <source>
        <dbReference type="EMBL" id="SZX64009.1"/>
    </source>
</evidence>
<evidence type="ECO:0000256" key="11">
    <source>
        <dbReference type="PROSITE-ProRule" id="PRU00221"/>
    </source>
</evidence>
<feature type="compositionally biased region" description="Low complexity" evidence="13">
    <location>
        <begin position="200"/>
        <end position="220"/>
    </location>
</feature>
<keyword evidence="8" id="KW-0505">Motor protein</keyword>
<dbReference type="GO" id="GO:0003341">
    <property type="term" value="P:cilium movement"/>
    <property type="evidence" value="ECO:0007669"/>
    <property type="project" value="TreeGrafter"/>
</dbReference>
<evidence type="ECO:0000256" key="6">
    <source>
        <dbReference type="ARBA" id="ARBA00022737"/>
    </source>
</evidence>
<evidence type="ECO:0000256" key="9">
    <source>
        <dbReference type="ARBA" id="ARBA00023212"/>
    </source>
</evidence>
<dbReference type="GO" id="GO:0036157">
    <property type="term" value="C:outer dynein arm"/>
    <property type="evidence" value="ECO:0007669"/>
    <property type="project" value="TreeGrafter"/>
</dbReference>
<dbReference type="PANTHER" id="PTHR12442">
    <property type="entry name" value="DYNEIN INTERMEDIATE CHAIN"/>
    <property type="match status" value="1"/>
</dbReference>
<dbReference type="InterPro" id="IPR001680">
    <property type="entry name" value="WD40_rpt"/>
</dbReference>
<evidence type="ECO:0000256" key="3">
    <source>
        <dbReference type="ARBA" id="ARBA00022490"/>
    </source>
</evidence>
<protein>
    <submittedName>
        <fullName evidence="14">Uncharacterized protein</fullName>
    </submittedName>
</protein>
<evidence type="ECO:0000256" key="5">
    <source>
        <dbReference type="ARBA" id="ARBA00022701"/>
    </source>
</evidence>
<comment type="subcellular location">
    <subcellularLocation>
        <location evidence="1">Cytoplasm</location>
        <location evidence="1">Cytoskeleton</location>
        <location evidence="1">Cilium axoneme</location>
    </subcellularLocation>
</comment>
<dbReference type="Proteomes" id="UP000256970">
    <property type="component" value="Unassembled WGS sequence"/>
</dbReference>
<dbReference type="GO" id="GO:0045504">
    <property type="term" value="F:dynein heavy chain binding"/>
    <property type="evidence" value="ECO:0007669"/>
    <property type="project" value="TreeGrafter"/>
</dbReference>
<gene>
    <name evidence="14" type="ORF">BQ4739_LOCUS4543</name>
</gene>
<keyword evidence="7" id="KW-0243">Dynein</keyword>
<dbReference type="PROSITE" id="PS50082">
    <property type="entry name" value="WD_REPEATS_2"/>
    <property type="match status" value="1"/>
</dbReference>
<dbReference type="PROSITE" id="PS50294">
    <property type="entry name" value="WD_REPEATS_REGION"/>
    <property type="match status" value="1"/>
</dbReference>
<evidence type="ECO:0000256" key="13">
    <source>
        <dbReference type="SAM" id="MobiDB-lite"/>
    </source>
</evidence>
<keyword evidence="9" id="KW-0206">Cytoskeleton</keyword>
<evidence type="ECO:0000256" key="7">
    <source>
        <dbReference type="ARBA" id="ARBA00023017"/>
    </source>
</evidence>
<keyword evidence="15" id="KW-1185">Reference proteome</keyword>
<evidence type="ECO:0000256" key="1">
    <source>
        <dbReference type="ARBA" id="ARBA00004430"/>
    </source>
</evidence>
<feature type="repeat" description="WD" evidence="11">
    <location>
        <begin position="548"/>
        <end position="590"/>
    </location>
</feature>
<keyword evidence="10" id="KW-0966">Cell projection</keyword>
<dbReference type="STRING" id="3088.A0A383VGT5"/>
<dbReference type="InterPro" id="IPR015943">
    <property type="entry name" value="WD40/YVTN_repeat-like_dom_sf"/>
</dbReference>
<reference evidence="14 15" key="1">
    <citation type="submission" date="2016-10" db="EMBL/GenBank/DDBJ databases">
        <authorList>
            <person name="Cai Z."/>
        </authorList>
    </citation>
    <scope>NUCLEOTIDE SEQUENCE [LARGE SCALE GENOMIC DNA]</scope>
</reference>
<keyword evidence="6" id="KW-0677">Repeat</keyword>
<sequence length="734" mass="78663">MPDSPPQALPGDEFALPTREVVRPPNQLQLTEAELAEEMAKMLTANNPAAPQNVARFNMKERCYKFDPMVEQVVVHYGSDGWLLHKAGEEARRQAESEKAEAEAAAKFQAELERALRDKEAGADVEPPDDSRQLRNQFNFSERAAQTFTYPLRDRATYTEPPPTATVSGSCSMWEVYDEYCRDFERQRQEEAAKQKAAGKKQPAAAAAATQGSAASTSSSGAGGDTCRSSSVAAEDRWACNAGMLDGLRILDRMVNQNTFADITMDFKYWDDSSDVFKPGEGSLLPLWQFKCEKNKKHVTSMCWSSLYSDQFAVGYGSFHYQKQGTGAVSVFSLKNPSHAERTITTQSGVMALHFHPEFANLLAVGCYDGSVMVFDVRSPSDKPICQASVKTKKHADPVWQVCWQPDELQKTLAFVSISTDGDVLLWTLTKVELVPERLMRLQSASKDKAAGAGASAVAALSTSGSFGTGVAAAAVAAAAGNAAAAAGGRGSEAGAGAADIVAQHTVGGLCMDFAQAAGQENTYLVGTEEGSIHKCSRAYGSDYLATYSGHGMPVYAVKWNTMHPGLFLSCSADWSVKVWDVSQPQAPLMSFDLGAAVGDIAWAPYSSTVFAAVTDDGKVHVFDLAQNRQLPLCAQKCTKKARLTRVVFNPKHPILLIGDSKGNVSALKLSPNLRRCSKPDKPGAKVEELERQKLDKVVEVARKSQAPALAAAAAEAAAEAAALAALAATGGSE</sequence>
<feature type="region of interest" description="Disordered" evidence="13">
    <location>
        <begin position="1"/>
        <end position="20"/>
    </location>
</feature>
<accession>A0A383VGT5</accession>
<dbReference type="InterPro" id="IPR036322">
    <property type="entry name" value="WD40_repeat_dom_sf"/>
</dbReference>
<evidence type="ECO:0000256" key="2">
    <source>
        <dbReference type="ARBA" id="ARBA00011059"/>
    </source>
</evidence>
<dbReference type="SMART" id="SM00320">
    <property type="entry name" value="WD40"/>
    <property type="match status" value="4"/>
</dbReference>
<dbReference type="Gene3D" id="2.130.10.10">
    <property type="entry name" value="YVTN repeat-like/Quinoprotein amine dehydrogenase"/>
    <property type="match status" value="2"/>
</dbReference>
<comment type="similarity">
    <text evidence="2">Belongs to the dynein intermediate chain family.</text>
</comment>
<evidence type="ECO:0000256" key="12">
    <source>
        <dbReference type="SAM" id="Coils"/>
    </source>
</evidence>
<keyword evidence="3" id="KW-0963">Cytoplasm</keyword>
<dbReference type="SUPFAM" id="SSF50978">
    <property type="entry name" value="WD40 repeat-like"/>
    <property type="match status" value="1"/>
</dbReference>
<keyword evidence="12" id="KW-0175">Coiled coil</keyword>
<dbReference type="PANTHER" id="PTHR12442:SF11">
    <property type="entry name" value="DYNEIN AXONEMAL INTERMEDIATE CHAIN 1"/>
    <property type="match status" value="1"/>
</dbReference>
<proteinExistence type="inferred from homology"/>
<dbReference type="EMBL" id="FNXT01000363">
    <property type="protein sequence ID" value="SZX64009.1"/>
    <property type="molecule type" value="Genomic_DNA"/>
</dbReference>